<dbReference type="AlphaFoldDB" id="A0A3N4IC63"/>
<feature type="region of interest" description="Disordered" evidence="8">
    <location>
        <begin position="1"/>
        <end position="30"/>
    </location>
</feature>
<dbReference type="GO" id="GO:0000460">
    <property type="term" value="P:maturation of 5.8S rRNA"/>
    <property type="evidence" value="ECO:0007669"/>
    <property type="project" value="TreeGrafter"/>
</dbReference>
<evidence type="ECO:0000256" key="8">
    <source>
        <dbReference type="SAM" id="MobiDB-lite"/>
    </source>
</evidence>
<organism evidence="11 12">
    <name type="scientific">Ascobolus immersus RN42</name>
    <dbReference type="NCBI Taxonomy" id="1160509"/>
    <lineage>
        <taxon>Eukaryota</taxon>
        <taxon>Fungi</taxon>
        <taxon>Dikarya</taxon>
        <taxon>Ascomycota</taxon>
        <taxon>Pezizomycotina</taxon>
        <taxon>Pezizomycetes</taxon>
        <taxon>Pezizales</taxon>
        <taxon>Ascobolaceae</taxon>
        <taxon>Ascobolus</taxon>
    </lineage>
</organism>
<dbReference type="InterPro" id="IPR011545">
    <property type="entry name" value="DEAD/DEAH_box_helicase_dom"/>
</dbReference>
<dbReference type="SUPFAM" id="SSF52540">
    <property type="entry name" value="P-loop containing nucleoside triphosphate hydrolases"/>
    <property type="match status" value="1"/>
</dbReference>
<feature type="region of interest" description="Disordered" evidence="8">
    <location>
        <begin position="255"/>
        <end position="277"/>
    </location>
</feature>
<evidence type="ECO:0000256" key="4">
    <source>
        <dbReference type="ARBA" id="ARBA00022801"/>
    </source>
</evidence>
<dbReference type="InterPro" id="IPR014001">
    <property type="entry name" value="Helicase_ATP-bd"/>
</dbReference>
<dbReference type="GO" id="GO:0005524">
    <property type="term" value="F:ATP binding"/>
    <property type="evidence" value="ECO:0007669"/>
    <property type="project" value="UniProtKB-KW"/>
</dbReference>
<dbReference type="InterPro" id="IPR027417">
    <property type="entry name" value="P-loop_NTPase"/>
</dbReference>
<dbReference type="GO" id="GO:0006401">
    <property type="term" value="P:RNA catabolic process"/>
    <property type="evidence" value="ECO:0007669"/>
    <property type="project" value="InterPro"/>
</dbReference>
<protein>
    <submittedName>
        <fullName evidence="11">Antiviral helicase</fullName>
    </submittedName>
</protein>
<dbReference type="Pfam" id="PF21408">
    <property type="entry name" value="MTR4-like_stalk"/>
    <property type="match status" value="1"/>
</dbReference>
<dbReference type="InterPro" id="IPR001650">
    <property type="entry name" value="Helicase_C-like"/>
</dbReference>
<dbReference type="Gene3D" id="1.10.3380.30">
    <property type="match status" value="1"/>
</dbReference>
<proteinExistence type="inferred from homology"/>
<keyword evidence="7" id="KW-0539">Nucleus</keyword>
<dbReference type="InterPro" id="IPR012961">
    <property type="entry name" value="Ski2/MTR4_C"/>
</dbReference>
<evidence type="ECO:0000256" key="7">
    <source>
        <dbReference type="ARBA" id="ARBA00023242"/>
    </source>
</evidence>
<accession>A0A3N4IC63</accession>
<evidence type="ECO:0000313" key="11">
    <source>
        <dbReference type="EMBL" id="RPA81801.1"/>
    </source>
</evidence>
<comment type="similarity">
    <text evidence="2">Belongs to the helicase family. SKI2 subfamily.</text>
</comment>
<dbReference type="PANTHER" id="PTHR12131:SF7">
    <property type="entry name" value="EXOSOME RNA HELICASE MTR4"/>
    <property type="match status" value="1"/>
</dbReference>
<dbReference type="EMBL" id="ML119676">
    <property type="protein sequence ID" value="RPA81801.1"/>
    <property type="molecule type" value="Genomic_DNA"/>
</dbReference>
<keyword evidence="5 11" id="KW-0347">Helicase</keyword>
<dbReference type="OrthoDB" id="64767at2759"/>
<name>A0A3N4IC63_ASCIM</name>
<keyword evidence="6" id="KW-0067">ATP-binding</keyword>
<dbReference type="STRING" id="1160509.A0A3N4IC63"/>
<dbReference type="Pfam" id="PF13234">
    <property type="entry name" value="MTR4_beta-barrel"/>
    <property type="match status" value="1"/>
</dbReference>
<dbReference type="PROSITE" id="PS51192">
    <property type="entry name" value="HELICASE_ATP_BIND_1"/>
    <property type="match status" value="1"/>
</dbReference>
<dbReference type="InterPro" id="IPR025696">
    <property type="entry name" value="Beta-barrel_MTR4"/>
</dbReference>
<sequence length="931" mass="104481">MDKRAANGQEHDHAERSAKKQKTDPVDSLSWPINDPARSYPFELDEFQKLSIAAIAKGESVLVSAHTSAGKTVVAEYAIAQSLKRNQRVIYTSPVKALSNQKYREFLEKFGDVGLMTGDVTINENATCLVMTTEILRSMLYRGSEVVRELQWVIFDEIHYLRDATRGVVWEEVLIMLPHQVRYVFLSATIPNAMQFAEWIAKIHHQPCHVIYTNFRPTPLQNYLFPPNSNGIYLVVDEKGSFRDENFSKALSALSCPGSTESGIDSSKRSTSKKNAQDGKFSDIRKLVKMVMLKSYNPAIVFSFSKRECETLALQLSSLTFNNEDEKALVGKVFENATLALGEEDRNLPQISHILPLLRRGIGIHHSGLLPILKEVIEILFQEGLIKILFATETFSIGLNMPAKTVIFTSLNKFDGLSRRLITSSEYTQMAGRAGRRGIDDRGIAIIMLESKIEPDGLKGIISGEQDLLLSAFHLSNTMLLNLARNDGVQAEFMIQNSFHEFQSVGKVSILEEDVRQLEAKSSEICIPNEASVRDYFDLRTSLDGYSAQLRSLIFEAPRCDRFLSVGRIVSFRKDSSVIWGVVIRPEKVKFKASSTVGRFLVGFPDSHEGLPMVAIGEKASLQTCVITNEKLMAISSVKIFIPNGTDQNDRLTKINAHLSQVLSRFPDGPPLLDPVTDMGFTDKQTKELTEKIELLEAKLVSHHLHRSKHVFEYFAKFAEKAQILERIKCIKREIIQSRSANNGDNLKFRRRFLRRLGYLDDHDVVTLKGRVACEISCADEILLAELLFAHFFQPYTPEQCAALLSCFVAEESAKSPESALAEALVIMNNQAKEIARVAKESKLDVTEVILKGTLVPPVLAWAEGQSFSSICKLTDCYEGSLLRSIRRLQELLRQLILAAALMGNNDLELKFTKALDSIWRGIISMQSLYV</sequence>
<dbReference type="SMART" id="SM01142">
    <property type="entry name" value="DSHCT"/>
    <property type="match status" value="1"/>
</dbReference>
<dbReference type="SMART" id="SM00487">
    <property type="entry name" value="DEXDc"/>
    <property type="match status" value="1"/>
</dbReference>
<dbReference type="PIRSF" id="PIRSF005198">
    <property type="entry name" value="Antiviral_helicase_SKI2"/>
    <property type="match status" value="1"/>
</dbReference>
<evidence type="ECO:0000256" key="3">
    <source>
        <dbReference type="ARBA" id="ARBA00022741"/>
    </source>
</evidence>
<evidence type="ECO:0000256" key="2">
    <source>
        <dbReference type="ARBA" id="ARBA00010140"/>
    </source>
</evidence>
<evidence type="ECO:0000256" key="6">
    <source>
        <dbReference type="ARBA" id="ARBA00022840"/>
    </source>
</evidence>
<gene>
    <name evidence="11" type="ORF">BJ508DRAFT_318249</name>
</gene>
<feature type="domain" description="Helicase ATP-binding" evidence="9">
    <location>
        <begin position="52"/>
        <end position="208"/>
    </location>
</feature>
<dbReference type="FunFam" id="3.40.50.300:FF:000141">
    <property type="entry name" value="ATP-dependent RNA helicase DOB1"/>
    <property type="match status" value="1"/>
</dbReference>
<keyword evidence="4" id="KW-0378">Hydrolase</keyword>
<dbReference type="GO" id="GO:0003723">
    <property type="term" value="F:RNA binding"/>
    <property type="evidence" value="ECO:0007669"/>
    <property type="project" value="InterPro"/>
</dbReference>
<evidence type="ECO:0000259" key="9">
    <source>
        <dbReference type="PROSITE" id="PS51192"/>
    </source>
</evidence>
<evidence type="ECO:0000313" key="12">
    <source>
        <dbReference type="Proteomes" id="UP000275078"/>
    </source>
</evidence>
<dbReference type="Pfam" id="PF08148">
    <property type="entry name" value="DSHCT"/>
    <property type="match status" value="1"/>
</dbReference>
<dbReference type="InterPro" id="IPR048392">
    <property type="entry name" value="MTR4-like_stalk"/>
</dbReference>
<dbReference type="FunFam" id="3.40.50.300:FF:000083">
    <property type="entry name" value="ATP-dependent RNA helicase DOB1"/>
    <property type="match status" value="1"/>
</dbReference>
<dbReference type="PANTHER" id="PTHR12131">
    <property type="entry name" value="ATP-DEPENDENT RNA AND DNA HELICASE"/>
    <property type="match status" value="1"/>
</dbReference>
<dbReference type="PROSITE" id="PS51194">
    <property type="entry name" value="HELICASE_CTER"/>
    <property type="match status" value="1"/>
</dbReference>
<dbReference type="GO" id="GO:0005634">
    <property type="term" value="C:nucleus"/>
    <property type="evidence" value="ECO:0007669"/>
    <property type="project" value="UniProtKB-SubCell"/>
</dbReference>
<dbReference type="Proteomes" id="UP000275078">
    <property type="component" value="Unassembled WGS sequence"/>
</dbReference>
<evidence type="ECO:0000256" key="5">
    <source>
        <dbReference type="ARBA" id="ARBA00022806"/>
    </source>
</evidence>
<dbReference type="InterPro" id="IPR016438">
    <property type="entry name" value="SKI2-like"/>
</dbReference>
<dbReference type="CDD" id="cd18795">
    <property type="entry name" value="SF2_C_Ski2"/>
    <property type="match status" value="1"/>
</dbReference>
<evidence type="ECO:0000259" key="10">
    <source>
        <dbReference type="PROSITE" id="PS51194"/>
    </source>
</evidence>
<dbReference type="Pfam" id="PF00271">
    <property type="entry name" value="Helicase_C"/>
    <property type="match status" value="1"/>
</dbReference>
<comment type="subcellular location">
    <subcellularLocation>
        <location evidence="1">Nucleus</location>
    </subcellularLocation>
</comment>
<keyword evidence="12" id="KW-1185">Reference proteome</keyword>
<dbReference type="InterPro" id="IPR050699">
    <property type="entry name" value="RNA-DNA_Helicase"/>
</dbReference>
<dbReference type="GO" id="GO:0016787">
    <property type="term" value="F:hydrolase activity"/>
    <property type="evidence" value="ECO:0007669"/>
    <property type="project" value="UniProtKB-KW"/>
</dbReference>
<dbReference type="Pfam" id="PF00270">
    <property type="entry name" value="DEAD"/>
    <property type="match status" value="1"/>
</dbReference>
<dbReference type="Gene3D" id="3.40.50.300">
    <property type="entry name" value="P-loop containing nucleotide triphosphate hydrolases"/>
    <property type="match status" value="2"/>
</dbReference>
<dbReference type="GO" id="GO:0003724">
    <property type="term" value="F:RNA helicase activity"/>
    <property type="evidence" value="ECO:0007669"/>
    <property type="project" value="InterPro"/>
</dbReference>
<dbReference type="Gene3D" id="1.20.1500.20">
    <property type="match status" value="1"/>
</dbReference>
<feature type="compositionally biased region" description="Basic and acidic residues" evidence="8">
    <location>
        <begin position="1"/>
        <end position="25"/>
    </location>
</feature>
<dbReference type="SMART" id="SM00490">
    <property type="entry name" value="HELICc"/>
    <property type="match status" value="1"/>
</dbReference>
<feature type="domain" description="Helicase C-terminal" evidence="10">
    <location>
        <begin position="283"/>
        <end position="484"/>
    </location>
</feature>
<reference evidence="11 12" key="1">
    <citation type="journal article" date="2018" name="Nat. Ecol. Evol.">
        <title>Pezizomycetes genomes reveal the molecular basis of ectomycorrhizal truffle lifestyle.</title>
        <authorList>
            <person name="Murat C."/>
            <person name="Payen T."/>
            <person name="Noel B."/>
            <person name="Kuo A."/>
            <person name="Morin E."/>
            <person name="Chen J."/>
            <person name="Kohler A."/>
            <person name="Krizsan K."/>
            <person name="Balestrini R."/>
            <person name="Da Silva C."/>
            <person name="Montanini B."/>
            <person name="Hainaut M."/>
            <person name="Levati E."/>
            <person name="Barry K.W."/>
            <person name="Belfiori B."/>
            <person name="Cichocki N."/>
            <person name="Clum A."/>
            <person name="Dockter R.B."/>
            <person name="Fauchery L."/>
            <person name="Guy J."/>
            <person name="Iotti M."/>
            <person name="Le Tacon F."/>
            <person name="Lindquist E.A."/>
            <person name="Lipzen A."/>
            <person name="Malagnac F."/>
            <person name="Mello A."/>
            <person name="Molinier V."/>
            <person name="Miyauchi S."/>
            <person name="Poulain J."/>
            <person name="Riccioni C."/>
            <person name="Rubini A."/>
            <person name="Sitrit Y."/>
            <person name="Splivallo R."/>
            <person name="Traeger S."/>
            <person name="Wang M."/>
            <person name="Zifcakova L."/>
            <person name="Wipf D."/>
            <person name="Zambonelli A."/>
            <person name="Paolocci F."/>
            <person name="Nowrousian M."/>
            <person name="Ottonello S."/>
            <person name="Baldrian P."/>
            <person name="Spatafora J.W."/>
            <person name="Henrissat B."/>
            <person name="Nagy L.G."/>
            <person name="Aury J.M."/>
            <person name="Wincker P."/>
            <person name="Grigoriev I.V."/>
            <person name="Bonfante P."/>
            <person name="Martin F.M."/>
        </authorList>
    </citation>
    <scope>NUCLEOTIDE SEQUENCE [LARGE SCALE GENOMIC DNA]</scope>
    <source>
        <strain evidence="11 12">RN42</strain>
    </source>
</reference>
<evidence type="ECO:0000256" key="1">
    <source>
        <dbReference type="ARBA" id="ARBA00004123"/>
    </source>
</evidence>
<keyword evidence="3" id="KW-0547">Nucleotide-binding</keyword>